<dbReference type="GO" id="GO:0046872">
    <property type="term" value="F:metal ion binding"/>
    <property type="evidence" value="ECO:0007669"/>
    <property type="project" value="UniProtKB-KW"/>
</dbReference>
<keyword evidence="1" id="KW-0479">Metal-binding</keyword>
<feature type="signal peptide" evidence="2">
    <location>
        <begin position="1"/>
        <end position="23"/>
    </location>
</feature>
<dbReference type="AlphaFoldDB" id="A0A832N617"/>
<reference evidence="4" key="1">
    <citation type="journal article" date="2020" name="mSystems">
        <title>Genome- and Community-Level Interaction Insights into Carbon Utilization and Element Cycling Functions of Hydrothermarchaeota in Hydrothermal Sediment.</title>
        <authorList>
            <person name="Zhou Z."/>
            <person name="Liu Y."/>
            <person name="Xu W."/>
            <person name="Pan J."/>
            <person name="Luo Z.H."/>
            <person name="Li M."/>
        </authorList>
    </citation>
    <scope>NUCLEOTIDE SEQUENCE [LARGE SCALE GENOMIC DNA]</scope>
    <source>
        <strain evidence="4">HyVt-505</strain>
    </source>
</reference>
<dbReference type="SUPFAM" id="SSF55008">
    <property type="entry name" value="HMA, heavy metal-associated domain"/>
    <property type="match status" value="1"/>
</dbReference>
<feature type="domain" description="HMA" evidence="3">
    <location>
        <begin position="32"/>
        <end position="98"/>
    </location>
</feature>
<name>A0A832N617_9GAMM</name>
<gene>
    <name evidence="4" type="ORF">ENJ65_01635</name>
</gene>
<dbReference type="FunFam" id="3.30.70.100:FF:000001">
    <property type="entry name" value="ATPase copper transporting beta"/>
    <property type="match status" value="1"/>
</dbReference>
<dbReference type="PROSITE" id="PS50846">
    <property type="entry name" value="HMA_2"/>
    <property type="match status" value="1"/>
</dbReference>
<dbReference type="Pfam" id="PF00403">
    <property type="entry name" value="HMA"/>
    <property type="match status" value="1"/>
</dbReference>
<evidence type="ECO:0000256" key="2">
    <source>
        <dbReference type="SAM" id="SignalP"/>
    </source>
</evidence>
<evidence type="ECO:0000256" key="1">
    <source>
        <dbReference type="ARBA" id="ARBA00022723"/>
    </source>
</evidence>
<comment type="caution">
    <text evidence="4">The sequence shown here is derived from an EMBL/GenBank/DDBJ whole genome shotgun (WGS) entry which is preliminary data.</text>
</comment>
<dbReference type="InterPro" id="IPR017969">
    <property type="entry name" value="Heavy-metal-associated_CS"/>
</dbReference>
<dbReference type="Gene3D" id="3.30.70.100">
    <property type="match status" value="1"/>
</dbReference>
<keyword evidence="2" id="KW-0732">Signal</keyword>
<dbReference type="PANTHER" id="PTHR46594">
    <property type="entry name" value="P-TYPE CATION-TRANSPORTING ATPASE"/>
    <property type="match status" value="1"/>
</dbReference>
<dbReference type="InterPro" id="IPR036163">
    <property type="entry name" value="HMA_dom_sf"/>
</dbReference>
<proteinExistence type="predicted"/>
<dbReference type="PROSITE" id="PS01047">
    <property type="entry name" value="HMA_1"/>
    <property type="match status" value="1"/>
</dbReference>
<dbReference type="EMBL" id="DRNF01000105">
    <property type="protein sequence ID" value="HHJ80316.1"/>
    <property type="molecule type" value="Genomic_DNA"/>
</dbReference>
<accession>A0A832N617</accession>
<dbReference type="InterPro" id="IPR006121">
    <property type="entry name" value="HMA_dom"/>
</dbReference>
<dbReference type="InterPro" id="IPR001802">
    <property type="entry name" value="MerP/CopZ"/>
</dbReference>
<dbReference type="Proteomes" id="UP000885832">
    <property type="component" value="Unassembled WGS sequence"/>
</dbReference>
<protein>
    <recommendedName>
        <fullName evidence="3">HMA domain-containing protein</fullName>
    </recommendedName>
</protein>
<dbReference type="PANTHER" id="PTHR46594:SF4">
    <property type="entry name" value="P-TYPE CATION-TRANSPORTING ATPASE"/>
    <property type="match status" value="1"/>
</dbReference>
<dbReference type="PROSITE" id="PS51257">
    <property type="entry name" value="PROKAR_LIPOPROTEIN"/>
    <property type="match status" value="1"/>
</dbReference>
<evidence type="ECO:0000313" key="4">
    <source>
        <dbReference type="EMBL" id="HHJ80316.1"/>
    </source>
</evidence>
<sequence>MRSLILILSFLLLTACGESDSQANIVVPESAQTVKLAVSNMTCSTCGPTVRRALQQVEGVYKANVDLKTHTATVYFNPGKTDVASLTQATTNAGYPSEALL</sequence>
<evidence type="ECO:0000259" key="3">
    <source>
        <dbReference type="PROSITE" id="PS50846"/>
    </source>
</evidence>
<feature type="chain" id="PRO_5032309885" description="HMA domain-containing protein" evidence="2">
    <location>
        <begin position="24"/>
        <end position="101"/>
    </location>
</feature>
<dbReference type="CDD" id="cd00371">
    <property type="entry name" value="HMA"/>
    <property type="match status" value="1"/>
</dbReference>
<dbReference type="PRINTS" id="PR00946">
    <property type="entry name" value="HGSCAVENGER"/>
</dbReference>
<organism evidence="4">
    <name type="scientific">Candidatus Tenderia electrophaga</name>
    <dbReference type="NCBI Taxonomy" id="1748243"/>
    <lineage>
        <taxon>Bacteria</taxon>
        <taxon>Pseudomonadati</taxon>
        <taxon>Pseudomonadota</taxon>
        <taxon>Gammaproteobacteria</taxon>
        <taxon>Candidatus Tenderiales</taxon>
        <taxon>Candidatus Tenderiaceae</taxon>
        <taxon>Candidatus Tenderia</taxon>
    </lineage>
</organism>